<dbReference type="PROSITE" id="PS50097">
    <property type="entry name" value="BTB"/>
    <property type="match status" value="1"/>
</dbReference>
<feature type="domain" description="BTB" evidence="2">
    <location>
        <begin position="19"/>
        <end position="78"/>
    </location>
</feature>
<dbReference type="SUPFAM" id="SSF54695">
    <property type="entry name" value="POZ domain"/>
    <property type="match status" value="1"/>
</dbReference>
<dbReference type="SMART" id="SM00225">
    <property type="entry name" value="BTB"/>
    <property type="match status" value="1"/>
</dbReference>
<reference evidence="3" key="3">
    <citation type="submission" date="2025-05" db="UniProtKB">
        <authorList>
            <consortium name="EnsemblMetazoa"/>
        </authorList>
    </citation>
    <scope>IDENTIFICATION</scope>
</reference>
<name>A0A6P4FJH6_DRORH</name>
<evidence type="ECO:0000313" key="3">
    <source>
        <dbReference type="EnsemblMetazoa" id="XP_016987603.1"/>
    </source>
</evidence>
<dbReference type="Proteomes" id="UP001652680">
    <property type="component" value="Unassembled WGS sequence"/>
</dbReference>
<sequence>MENWLSFSYKKLTEEADFADCCVIVGTRRFLCHKVILGVASDFFKRTFQPGFAEAKTGELILTDVTEDIFEKFRLYVYAYDKKILGSYSNMDIIKLKECANMWMVESLKMACDEIFRQRLPSMTYTDLLLFFEHAHHVHDKDLIQQISKYLKCKITSTSLPEVIYELGSDVFREFLMLIKGSLTEKKRYDMVEKFVGVHGFVLNQSDSNKWEFHGFSNKSETKPSESPAIKFGSGSQSEKNEDDYANPNPFKVEKLNFSGSNSVPLDPRAKKINSEYVKNIVGLIDFTKMTANEFFEGPGKSKMMTFEDKFNFMYKIAKLNARNW</sequence>
<keyword evidence="4" id="KW-1185">Reference proteome</keyword>
<gene>
    <name evidence="5" type="primary">LOC108050427</name>
    <name evidence="3" type="synonym">108050427</name>
</gene>
<dbReference type="GeneID" id="108050427"/>
<reference evidence="5" key="2">
    <citation type="submission" date="2025-04" db="UniProtKB">
        <authorList>
            <consortium name="RefSeq"/>
        </authorList>
    </citation>
    <scope>IDENTIFICATION</scope>
</reference>
<evidence type="ECO:0000313" key="4">
    <source>
        <dbReference type="Proteomes" id="UP001652680"/>
    </source>
</evidence>
<dbReference type="Gene3D" id="3.30.710.10">
    <property type="entry name" value="Potassium Channel Kv1.1, Chain A"/>
    <property type="match status" value="1"/>
</dbReference>
<dbReference type="InterPro" id="IPR000210">
    <property type="entry name" value="BTB/POZ_dom"/>
</dbReference>
<evidence type="ECO:0000259" key="2">
    <source>
        <dbReference type="PROSITE" id="PS50097"/>
    </source>
</evidence>
<reference evidence="4" key="1">
    <citation type="journal article" date="2021" name="Elife">
        <title>Highly contiguous assemblies of 101 drosophilid genomes.</title>
        <authorList>
            <person name="Kim B.Y."/>
            <person name="Wang J.R."/>
            <person name="Miller D.E."/>
            <person name="Barmina O."/>
            <person name="Delaney E."/>
            <person name="Thompson A."/>
            <person name="Comeault A.A."/>
            <person name="Peede D."/>
            <person name="D'Agostino E.R."/>
            <person name="Pelaez J."/>
            <person name="Aguilar J.M."/>
            <person name="Haji D."/>
            <person name="Matsunaga T."/>
            <person name="Armstrong E.E."/>
            <person name="Zych M."/>
            <person name="Ogawa Y."/>
            <person name="Stamenkovic-Radak M."/>
            <person name="Jelic M."/>
            <person name="Veselinovic M.S."/>
            <person name="Tanaskovic M."/>
            <person name="Eric P."/>
            <person name="Gao J.J."/>
            <person name="Katoh T.K."/>
            <person name="Toda M.J."/>
            <person name="Watabe H."/>
            <person name="Watada M."/>
            <person name="Davis J.S."/>
            <person name="Moyle L.C."/>
            <person name="Manoli G."/>
            <person name="Bertolini E."/>
            <person name="Kostal V."/>
            <person name="Hawley R.S."/>
            <person name="Takahashi A."/>
            <person name="Jones C.D."/>
            <person name="Price D.K."/>
            <person name="Whiteman N."/>
            <person name="Kopp A."/>
            <person name="Matute D.R."/>
            <person name="Petrov D.A."/>
        </authorList>
    </citation>
    <scope>NUCLEOTIDE SEQUENCE [LARGE SCALE GENOMIC DNA]</scope>
</reference>
<dbReference type="Pfam" id="PF00651">
    <property type="entry name" value="BTB"/>
    <property type="match status" value="1"/>
</dbReference>
<dbReference type="OrthoDB" id="7963723at2759"/>
<dbReference type="PANTHER" id="PTHR24410:SF23">
    <property type="entry name" value="BTB DOMAIN-CONTAINING PROTEIN-RELATED"/>
    <property type="match status" value="1"/>
</dbReference>
<feature type="region of interest" description="Disordered" evidence="1">
    <location>
        <begin position="215"/>
        <end position="244"/>
    </location>
</feature>
<dbReference type="InterPro" id="IPR051481">
    <property type="entry name" value="BTB-POZ/Galectin-3-binding"/>
</dbReference>
<accession>A0A6P4FJH6</accession>
<proteinExistence type="predicted"/>
<organism evidence="5">
    <name type="scientific">Drosophila rhopaloa</name>
    <name type="common">Fruit fly</name>
    <dbReference type="NCBI Taxonomy" id="1041015"/>
    <lineage>
        <taxon>Eukaryota</taxon>
        <taxon>Metazoa</taxon>
        <taxon>Ecdysozoa</taxon>
        <taxon>Arthropoda</taxon>
        <taxon>Hexapoda</taxon>
        <taxon>Insecta</taxon>
        <taxon>Pterygota</taxon>
        <taxon>Neoptera</taxon>
        <taxon>Endopterygota</taxon>
        <taxon>Diptera</taxon>
        <taxon>Brachycera</taxon>
        <taxon>Muscomorpha</taxon>
        <taxon>Ephydroidea</taxon>
        <taxon>Drosophilidae</taxon>
        <taxon>Drosophila</taxon>
        <taxon>Sophophora</taxon>
    </lineage>
</organism>
<evidence type="ECO:0000256" key="1">
    <source>
        <dbReference type="SAM" id="MobiDB-lite"/>
    </source>
</evidence>
<protein>
    <submittedName>
        <fullName evidence="5">Uncharacterized protein LOC108050427</fullName>
    </submittedName>
</protein>
<dbReference type="AlphaFoldDB" id="A0A6P4FJH6"/>
<dbReference type="CDD" id="cd18186">
    <property type="entry name" value="BTB_POZ_ZBTB_KLHL-like"/>
    <property type="match status" value="1"/>
</dbReference>
<dbReference type="PANTHER" id="PTHR24410">
    <property type="entry name" value="HL07962P-RELATED"/>
    <property type="match status" value="1"/>
</dbReference>
<dbReference type="InterPro" id="IPR011333">
    <property type="entry name" value="SKP1/BTB/POZ_sf"/>
</dbReference>
<dbReference type="RefSeq" id="XP_016987603.1">
    <property type="nucleotide sequence ID" value="XM_017132114.1"/>
</dbReference>
<dbReference type="EnsemblMetazoa" id="XM_017132114.2">
    <property type="protein sequence ID" value="XP_016987603.1"/>
    <property type="gene ID" value="LOC108050427"/>
</dbReference>
<evidence type="ECO:0000313" key="5">
    <source>
        <dbReference type="RefSeq" id="XP_016987603.1"/>
    </source>
</evidence>